<dbReference type="PANTHER" id="PTHR11136:SF0">
    <property type="entry name" value="DIHYDROFOLATE SYNTHETASE-RELATED"/>
    <property type="match status" value="1"/>
</dbReference>
<dbReference type="PANTHER" id="PTHR11136">
    <property type="entry name" value="FOLYLPOLYGLUTAMATE SYNTHASE-RELATED"/>
    <property type="match status" value="1"/>
</dbReference>
<dbReference type="InterPro" id="IPR001645">
    <property type="entry name" value="Folylpolyglutamate_synth"/>
</dbReference>
<comment type="similarity">
    <text evidence="1">Belongs to the folylpolyglutamate synthase family.</text>
</comment>
<gene>
    <name evidence="8" type="primary">murE_1</name>
    <name evidence="8" type="ORF">BACCIP111883_00285</name>
</gene>
<dbReference type="Gene3D" id="3.40.1190.10">
    <property type="entry name" value="Mur-like, catalytic domain"/>
    <property type="match status" value="1"/>
</dbReference>
<evidence type="ECO:0000256" key="6">
    <source>
        <dbReference type="ARBA" id="ARBA00022842"/>
    </source>
</evidence>
<comment type="caution">
    <text evidence="8">The sequence shown here is derived from an EMBL/GenBank/DDBJ whole genome shotgun (WGS) entry which is preliminary data.</text>
</comment>
<organism evidence="8 9">
    <name type="scientific">Sutcliffiella rhizosphaerae</name>
    <dbReference type="NCBI Taxonomy" id="2880967"/>
    <lineage>
        <taxon>Bacteria</taxon>
        <taxon>Bacillati</taxon>
        <taxon>Bacillota</taxon>
        <taxon>Bacilli</taxon>
        <taxon>Bacillales</taxon>
        <taxon>Bacillaceae</taxon>
        <taxon>Sutcliffiella</taxon>
    </lineage>
</organism>
<dbReference type="InterPro" id="IPR036565">
    <property type="entry name" value="Mur-like_cat_sf"/>
</dbReference>
<dbReference type="EC" id="6.3.2.7" evidence="8"/>
<evidence type="ECO:0000256" key="3">
    <source>
        <dbReference type="ARBA" id="ARBA00022723"/>
    </source>
</evidence>
<dbReference type="SUPFAM" id="SSF53244">
    <property type="entry name" value="MurD-like peptide ligases, peptide-binding domain"/>
    <property type="match status" value="1"/>
</dbReference>
<keyword evidence="5" id="KW-0067">ATP-binding</keyword>
<dbReference type="GO" id="GO:0047482">
    <property type="term" value="F:UDP-N-acetylmuramoyl-L-alanyl-D-glutamate-L-lysine ligase activity"/>
    <property type="evidence" value="ECO:0007669"/>
    <property type="project" value="UniProtKB-EC"/>
</dbReference>
<protein>
    <submittedName>
        <fullName evidence="8">UDP-N-acetylmuramoyl-L-alanyl-D-glutamate--2, 6-diaminopimelate ligase</fullName>
        <ecNumber evidence="8">6.3.2.7</ecNumber>
    </submittedName>
</protein>
<evidence type="ECO:0000259" key="7">
    <source>
        <dbReference type="Pfam" id="PF08245"/>
    </source>
</evidence>
<evidence type="ECO:0000256" key="4">
    <source>
        <dbReference type="ARBA" id="ARBA00022741"/>
    </source>
</evidence>
<keyword evidence="3" id="KW-0479">Metal-binding</keyword>
<dbReference type="Pfam" id="PF08245">
    <property type="entry name" value="Mur_ligase_M"/>
    <property type="match status" value="1"/>
</dbReference>
<dbReference type="InterPro" id="IPR013221">
    <property type="entry name" value="Mur_ligase_cen"/>
</dbReference>
<evidence type="ECO:0000313" key="9">
    <source>
        <dbReference type="Proteomes" id="UP000789833"/>
    </source>
</evidence>
<evidence type="ECO:0000256" key="5">
    <source>
        <dbReference type="ARBA" id="ARBA00022840"/>
    </source>
</evidence>
<dbReference type="NCBIfam" id="TIGR01499">
    <property type="entry name" value="folC"/>
    <property type="match status" value="1"/>
</dbReference>
<dbReference type="EMBL" id="CAKJTJ010000001">
    <property type="protein sequence ID" value="CAG9619518.1"/>
    <property type="molecule type" value="Genomic_DNA"/>
</dbReference>
<proteinExistence type="inferred from homology"/>
<dbReference type="Proteomes" id="UP000789833">
    <property type="component" value="Unassembled WGS sequence"/>
</dbReference>
<name>A0ABM8YI00_9BACI</name>
<dbReference type="InterPro" id="IPR036615">
    <property type="entry name" value="Mur_ligase_C_dom_sf"/>
</dbReference>
<keyword evidence="6" id="KW-0460">Magnesium</keyword>
<keyword evidence="2 8" id="KW-0436">Ligase</keyword>
<feature type="domain" description="Mur ligase central" evidence="7">
    <location>
        <begin position="57"/>
        <end position="284"/>
    </location>
</feature>
<reference evidence="8 9" key="1">
    <citation type="submission" date="2021-10" db="EMBL/GenBank/DDBJ databases">
        <authorList>
            <person name="Criscuolo A."/>
        </authorList>
    </citation>
    <scope>NUCLEOTIDE SEQUENCE [LARGE SCALE GENOMIC DNA]</scope>
    <source>
        <strain evidence="9">CIP 111883</strain>
    </source>
</reference>
<accession>A0ABM8YI00</accession>
<dbReference type="Gene3D" id="3.90.190.20">
    <property type="entry name" value="Mur ligase, C-terminal domain"/>
    <property type="match status" value="1"/>
</dbReference>
<keyword evidence="4" id="KW-0547">Nucleotide-binding</keyword>
<dbReference type="SUPFAM" id="SSF53623">
    <property type="entry name" value="MurD-like peptide ligases, catalytic domain"/>
    <property type="match status" value="1"/>
</dbReference>
<keyword evidence="9" id="KW-1185">Reference proteome</keyword>
<evidence type="ECO:0000256" key="2">
    <source>
        <dbReference type="ARBA" id="ARBA00022598"/>
    </source>
</evidence>
<evidence type="ECO:0000313" key="8">
    <source>
        <dbReference type="EMBL" id="CAG9619518.1"/>
    </source>
</evidence>
<dbReference type="RefSeq" id="WP_230499445.1">
    <property type="nucleotide sequence ID" value="NZ_CAKJTJ010000001.1"/>
</dbReference>
<evidence type="ECO:0000256" key="1">
    <source>
        <dbReference type="ARBA" id="ARBA00008276"/>
    </source>
</evidence>
<sequence length="444" mass="49490">MTIQTMNEAIPYLYSSLLRAQPHHIAENDAITRAPHLTRKLLETLNLLPPKEKTILVTGSKGKGSTSRMIAAILRRLGYKVGLFTSPHLIHYNERIRINGKAISDEKFLYFMNSHAPAIDDITGRIENPKHYLGPTGILLSIALAHFKEEQTDINVIEIGRGGTYDDTNVLENKWAIISKVMEEHVGYLGNTIYDIVSHKTGIVKSMTDHVIIGKQTNDVMTYIKSKLSIEASYYGADFIPSLLRSDLSGSYFDCLMSKSNYENLFLPLLGSFQTENAALAIQACETIVKSAIPVNVIQESLESLKWPGRLEVISKDPYIILDGTINRVSAEYIKEMLPLVDSKKVATIIAVPENKDYEGVIQVCSKFSHILVVTTPEHSHKNFPKDALEVARKYHAAAQETKLLSKAIDLVMQEKATTIFIVGTQSMIGSAKEIWKDSLMDIG</sequence>